<reference evidence="2 3" key="1">
    <citation type="submission" date="2019-08" db="EMBL/GenBank/DDBJ databases">
        <title>Archangium and Cystobacter genomes.</title>
        <authorList>
            <person name="Chen I.-C.K."/>
            <person name="Wielgoss S."/>
        </authorList>
    </citation>
    <scope>NUCLEOTIDE SEQUENCE [LARGE SCALE GENOMIC DNA]</scope>
    <source>
        <strain evidence="2 3">Cbm 6</strain>
    </source>
</reference>
<organism evidence="2 3">
    <name type="scientific">Archangium minus</name>
    <dbReference type="NCBI Taxonomy" id="83450"/>
    <lineage>
        <taxon>Bacteria</taxon>
        <taxon>Pseudomonadati</taxon>
        <taxon>Myxococcota</taxon>
        <taxon>Myxococcia</taxon>
        <taxon>Myxococcales</taxon>
        <taxon>Cystobacterineae</taxon>
        <taxon>Archangiaceae</taxon>
        <taxon>Archangium</taxon>
    </lineage>
</organism>
<evidence type="ECO:0000256" key="1">
    <source>
        <dbReference type="SAM" id="MobiDB-lite"/>
    </source>
</evidence>
<keyword evidence="3" id="KW-1185">Reference proteome</keyword>
<gene>
    <name evidence="2" type="ORF">F0U60_15655</name>
</gene>
<dbReference type="Proteomes" id="UP001611383">
    <property type="component" value="Chromosome"/>
</dbReference>
<name>A0ABY9WP49_9BACT</name>
<proteinExistence type="predicted"/>
<sequence length="263" mass="28887">MPKGISKPLPSIVKLTDNKKYGIYPEDAKVDGKKLGKEAQASLFVNTKVKDDKFVGLGNEAKSPTTYTHGTDSFERYQFQKGVKDCVHNAEEFLHGGPLPTKHKPNEYTLASKEKVTGEVFGYSNDDNIAVSQSAKQKKPGAVNHHANPEPGEAYGIIRQQEPGENQSPFHFAPVVAKDGKQTITAEQTAGTTDATARNTYPTMDMYRVGDKEDSFKARFGTAEGYGKDAIVVTTQKWGPQTFKDGDSKPDAEEPQTKKRKTD</sequence>
<dbReference type="RefSeq" id="WP_395820053.1">
    <property type="nucleotide sequence ID" value="NZ_CP043494.1"/>
</dbReference>
<evidence type="ECO:0000313" key="2">
    <source>
        <dbReference type="EMBL" id="WNG45378.1"/>
    </source>
</evidence>
<accession>A0ABY9WP49</accession>
<evidence type="ECO:0000313" key="3">
    <source>
        <dbReference type="Proteomes" id="UP001611383"/>
    </source>
</evidence>
<feature type="compositionally biased region" description="Basic and acidic residues" evidence="1">
    <location>
        <begin position="244"/>
        <end position="263"/>
    </location>
</feature>
<dbReference type="EMBL" id="CP043494">
    <property type="protein sequence ID" value="WNG45378.1"/>
    <property type="molecule type" value="Genomic_DNA"/>
</dbReference>
<protein>
    <submittedName>
        <fullName evidence="2">Uncharacterized protein</fullName>
    </submittedName>
</protein>
<feature type="region of interest" description="Disordered" evidence="1">
    <location>
        <begin position="237"/>
        <end position="263"/>
    </location>
</feature>
<feature type="region of interest" description="Disordered" evidence="1">
    <location>
        <begin position="133"/>
        <end position="152"/>
    </location>
</feature>